<proteinExistence type="predicted"/>
<evidence type="ECO:0000313" key="2">
    <source>
        <dbReference type="EMBL" id="MFD0853721.1"/>
    </source>
</evidence>
<dbReference type="SUPFAM" id="SSF53720">
    <property type="entry name" value="ALDH-like"/>
    <property type="match status" value="1"/>
</dbReference>
<dbReference type="InterPro" id="IPR016162">
    <property type="entry name" value="Ald_DH_N"/>
</dbReference>
<gene>
    <name evidence="2" type="ORF">ACFQ07_15900</name>
</gene>
<dbReference type="InterPro" id="IPR016161">
    <property type="entry name" value="Ald_DH/histidinol_DH"/>
</dbReference>
<sequence>MSIFEYAPAPESRSVVDIRGSYGLFIGGEFVDGHGEPFKSIDPSNEEPLAEIATADAHDVD</sequence>
<feature type="non-terminal residue" evidence="2">
    <location>
        <position position="61"/>
    </location>
</feature>
<protein>
    <submittedName>
        <fullName evidence="2">Betaine-aldehyde dehydrogenase</fullName>
    </submittedName>
</protein>
<reference evidence="3" key="1">
    <citation type="journal article" date="2019" name="Int. J. Syst. Evol. Microbiol.">
        <title>The Global Catalogue of Microorganisms (GCM) 10K type strain sequencing project: providing services to taxonomists for standard genome sequencing and annotation.</title>
        <authorList>
            <consortium name="The Broad Institute Genomics Platform"/>
            <consortium name="The Broad Institute Genome Sequencing Center for Infectious Disease"/>
            <person name="Wu L."/>
            <person name="Ma J."/>
        </authorList>
    </citation>
    <scope>NUCLEOTIDE SEQUENCE [LARGE SCALE GENOMIC DNA]</scope>
    <source>
        <strain evidence="3">JCM 31696</strain>
    </source>
</reference>
<organism evidence="2 3">
    <name type="scientific">Actinomadura adrarensis</name>
    <dbReference type="NCBI Taxonomy" id="1819600"/>
    <lineage>
        <taxon>Bacteria</taxon>
        <taxon>Bacillati</taxon>
        <taxon>Actinomycetota</taxon>
        <taxon>Actinomycetes</taxon>
        <taxon>Streptosporangiales</taxon>
        <taxon>Thermomonosporaceae</taxon>
        <taxon>Actinomadura</taxon>
    </lineage>
</organism>
<comment type="caution">
    <text evidence="2">The sequence shown here is derived from an EMBL/GenBank/DDBJ whole genome shotgun (WGS) entry which is preliminary data.</text>
</comment>
<dbReference type="Gene3D" id="3.40.605.10">
    <property type="entry name" value="Aldehyde Dehydrogenase, Chain A, domain 1"/>
    <property type="match status" value="1"/>
</dbReference>
<dbReference type="Proteomes" id="UP001597083">
    <property type="component" value="Unassembled WGS sequence"/>
</dbReference>
<name>A0ABW3CH47_9ACTN</name>
<evidence type="ECO:0000256" key="1">
    <source>
        <dbReference type="ARBA" id="ARBA00023002"/>
    </source>
</evidence>
<dbReference type="EMBL" id="JBHTIR010002398">
    <property type="protein sequence ID" value="MFD0853721.1"/>
    <property type="molecule type" value="Genomic_DNA"/>
</dbReference>
<accession>A0ABW3CH47</accession>
<keyword evidence="1" id="KW-0560">Oxidoreductase</keyword>
<keyword evidence="3" id="KW-1185">Reference proteome</keyword>
<evidence type="ECO:0000313" key="3">
    <source>
        <dbReference type="Proteomes" id="UP001597083"/>
    </source>
</evidence>